<dbReference type="AlphaFoldDB" id="A0A1I3JHI6"/>
<keyword evidence="2" id="KW-1185">Reference proteome</keyword>
<protein>
    <recommendedName>
        <fullName evidence="3">PAS domain-containing protein</fullName>
    </recommendedName>
</protein>
<evidence type="ECO:0008006" key="3">
    <source>
        <dbReference type="Google" id="ProtNLM"/>
    </source>
</evidence>
<reference evidence="1 2" key="1">
    <citation type="submission" date="2016-10" db="EMBL/GenBank/DDBJ databases">
        <authorList>
            <person name="de Groot N.N."/>
        </authorList>
    </citation>
    <scope>NUCLEOTIDE SEQUENCE [LARGE SCALE GENOMIC DNA]</scope>
    <source>
        <strain evidence="1 2">DSM 19073</strain>
    </source>
</reference>
<sequence length="128" mass="13991">MPHAATTTIASTTPISHLPPGSLDLIDDDRRRRGLLFRDGRIAALGKPLLDDLGFDADTNLRGLHFASFWAYRDRTDVMKALQRAATEDRAELSLDLAYVKGQSGCCDITLEKAPVGGLLVLTLECHD</sequence>
<dbReference type="EMBL" id="FORA01000001">
    <property type="protein sequence ID" value="SFI59707.1"/>
    <property type="molecule type" value="Genomic_DNA"/>
</dbReference>
<gene>
    <name evidence="1" type="ORF">SAMN04488095_1327</name>
</gene>
<proteinExistence type="predicted"/>
<evidence type="ECO:0000313" key="1">
    <source>
        <dbReference type="EMBL" id="SFI59707.1"/>
    </source>
</evidence>
<name>A0A1I3JHI6_9RHOB</name>
<dbReference type="RefSeq" id="WP_175484815.1">
    <property type="nucleotide sequence ID" value="NZ_FORA01000001.1"/>
</dbReference>
<evidence type="ECO:0000313" key="2">
    <source>
        <dbReference type="Proteomes" id="UP000199110"/>
    </source>
</evidence>
<accession>A0A1I3JHI6</accession>
<organism evidence="1 2">
    <name type="scientific">Jannaschia pohangensis</name>
    <dbReference type="NCBI Taxonomy" id="390807"/>
    <lineage>
        <taxon>Bacteria</taxon>
        <taxon>Pseudomonadati</taxon>
        <taxon>Pseudomonadota</taxon>
        <taxon>Alphaproteobacteria</taxon>
        <taxon>Rhodobacterales</taxon>
        <taxon>Roseobacteraceae</taxon>
        <taxon>Jannaschia</taxon>
    </lineage>
</organism>
<dbReference type="Proteomes" id="UP000199110">
    <property type="component" value="Unassembled WGS sequence"/>
</dbReference>